<dbReference type="AlphaFoldDB" id="A0A2P2IRE9"/>
<proteinExistence type="predicted"/>
<reference evidence="1" key="1">
    <citation type="submission" date="2018-02" db="EMBL/GenBank/DDBJ databases">
        <title>Rhizophora mucronata_Transcriptome.</title>
        <authorList>
            <person name="Meera S.P."/>
            <person name="Sreeshan A."/>
            <person name="Augustine A."/>
        </authorList>
    </citation>
    <scope>NUCLEOTIDE SEQUENCE</scope>
    <source>
        <tissue evidence="1">Leaf</tissue>
    </source>
</reference>
<accession>A0A2P2IRE9</accession>
<protein>
    <submittedName>
        <fullName evidence="1">Uncharacterized protein</fullName>
    </submittedName>
</protein>
<evidence type="ECO:0000313" key="1">
    <source>
        <dbReference type="EMBL" id="MBW83795.1"/>
    </source>
</evidence>
<dbReference type="EMBL" id="GGEC01003312">
    <property type="protein sequence ID" value="MBW83795.1"/>
    <property type="molecule type" value="Transcribed_RNA"/>
</dbReference>
<organism evidence="1">
    <name type="scientific">Rhizophora mucronata</name>
    <name type="common">Asiatic mangrove</name>
    <dbReference type="NCBI Taxonomy" id="61149"/>
    <lineage>
        <taxon>Eukaryota</taxon>
        <taxon>Viridiplantae</taxon>
        <taxon>Streptophyta</taxon>
        <taxon>Embryophyta</taxon>
        <taxon>Tracheophyta</taxon>
        <taxon>Spermatophyta</taxon>
        <taxon>Magnoliopsida</taxon>
        <taxon>eudicotyledons</taxon>
        <taxon>Gunneridae</taxon>
        <taxon>Pentapetalae</taxon>
        <taxon>rosids</taxon>
        <taxon>fabids</taxon>
        <taxon>Malpighiales</taxon>
        <taxon>Rhizophoraceae</taxon>
        <taxon>Rhizophora</taxon>
    </lineage>
</organism>
<name>A0A2P2IRE9_RHIMU</name>
<sequence length="57" mass="6394">MALTKLACTLQHSKVTQVWLKSCLLFSQASLTRETEEGIYPCTMLVLKGTKKLLSCF</sequence>